<feature type="region of interest" description="Disordered" evidence="1">
    <location>
        <begin position="415"/>
        <end position="435"/>
    </location>
</feature>
<proteinExistence type="predicted"/>
<evidence type="ECO:0000256" key="1">
    <source>
        <dbReference type="SAM" id="MobiDB-lite"/>
    </source>
</evidence>
<dbReference type="AlphaFoldDB" id="A0A4E0RI33"/>
<feature type="compositionally biased region" description="Basic and acidic residues" evidence="1">
    <location>
        <begin position="387"/>
        <end position="396"/>
    </location>
</feature>
<accession>A0A4E0RI33</accession>
<evidence type="ECO:0000313" key="2">
    <source>
        <dbReference type="EMBL" id="THD28409.1"/>
    </source>
</evidence>
<reference evidence="2" key="1">
    <citation type="submission" date="2019-03" db="EMBL/GenBank/DDBJ databases">
        <title>Improved annotation for the trematode Fasciola hepatica.</title>
        <authorList>
            <person name="Choi Y.-J."/>
            <person name="Martin J."/>
            <person name="Mitreva M."/>
        </authorList>
    </citation>
    <scope>NUCLEOTIDE SEQUENCE [LARGE SCALE GENOMIC DNA]</scope>
</reference>
<dbReference type="PANTHER" id="PTHR46697">
    <property type="entry name" value="FORMIN-BINDING PROTEIN 4"/>
    <property type="match status" value="1"/>
</dbReference>
<evidence type="ECO:0000313" key="3">
    <source>
        <dbReference type="Proteomes" id="UP000230066"/>
    </source>
</evidence>
<dbReference type="EMBL" id="JXXN02000158">
    <property type="protein sequence ID" value="THD28409.1"/>
    <property type="molecule type" value="Genomic_DNA"/>
</dbReference>
<protein>
    <recommendedName>
        <fullName evidence="4">WW domain-containing protein</fullName>
    </recommendedName>
</protein>
<keyword evidence="3" id="KW-1185">Reference proteome</keyword>
<feature type="compositionally biased region" description="Basic and acidic residues" evidence="1">
    <location>
        <begin position="229"/>
        <end position="238"/>
    </location>
</feature>
<sequence length="561" mass="62628">MNLADTNRSSYIARIAYCVRSPVPAMSRSSELQSALNEFLAEVDTIKSEGIALFEHAPSCEWIVQVDPVTQLSSYKHVLSGQTESAMPKAYERYLVEFDRYIQNKSAIHSSALTETRSHNSPELDEYTTDYVPNKRKHTFVDDLTSPPDAKSLQGLLGYSDSSGTEKESHGSLNARQRRRMKRAHRRGTVNRHPINGFGPSDASEPVEFIGPLLPPSLDFQTASQPKDSLIDHPDAITRPKPLPSNDGPSGTSVSSVPLAPDRRGKCVSDSERRAIEDSALVLFDQFAALNVTLPDIARLHLLFVQLSTRFEDWKSGVLDPDYFIQKLSDLGNQLCDLVSHGLPINWTCSWDSDKMQYVYTDLATGRIQSEPPSVVVRGGQNRPTRPRSDDTKSHNDPVPPKTMVTQPVVATVCPRSPTATNKRGTRPDKEEQVECTDQTSALSLSSTTPECLKQNPVDVESAKDNKQIDRTEHLIAQLREFEEVCRAFEDLDDLAPTVSIVNSEALRNVKPEETFANEADKLEKFKFRDKRAKILPSNPLVGGKALPHLMRKWQQLQENL</sequence>
<feature type="region of interest" description="Disordered" evidence="1">
    <location>
        <begin position="139"/>
        <end position="271"/>
    </location>
</feature>
<dbReference type="Proteomes" id="UP000230066">
    <property type="component" value="Unassembled WGS sequence"/>
</dbReference>
<feature type="compositionally biased region" description="Basic and acidic residues" evidence="1">
    <location>
        <begin position="261"/>
        <end position="271"/>
    </location>
</feature>
<feature type="compositionally biased region" description="Basic residues" evidence="1">
    <location>
        <begin position="176"/>
        <end position="190"/>
    </location>
</feature>
<dbReference type="InterPro" id="IPR053076">
    <property type="entry name" value="WW_domain_protein"/>
</dbReference>
<gene>
    <name evidence="2" type="ORF">D915_000755</name>
</gene>
<feature type="compositionally biased region" description="Polar residues" evidence="1">
    <location>
        <begin position="247"/>
        <end position="256"/>
    </location>
</feature>
<comment type="caution">
    <text evidence="2">The sequence shown here is derived from an EMBL/GenBank/DDBJ whole genome shotgun (WGS) entry which is preliminary data.</text>
</comment>
<name>A0A4E0RI33_FASHE</name>
<dbReference type="PANTHER" id="PTHR46697:SF1">
    <property type="entry name" value="FORMIN-BINDING PROTEIN 4"/>
    <property type="match status" value="1"/>
</dbReference>
<organism evidence="2 3">
    <name type="scientific">Fasciola hepatica</name>
    <name type="common">Liver fluke</name>
    <dbReference type="NCBI Taxonomy" id="6192"/>
    <lineage>
        <taxon>Eukaryota</taxon>
        <taxon>Metazoa</taxon>
        <taxon>Spiralia</taxon>
        <taxon>Lophotrochozoa</taxon>
        <taxon>Platyhelminthes</taxon>
        <taxon>Trematoda</taxon>
        <taxon>Digenea</taxon>
        <taxon>Plagiorchiida</taxon>
        <taxon>Echinostomata</taxon>
        <taxon>Echinostomatoidea</taxon>
        <taxon>Fasciolidae</taxon>
        <taxon>Fasciola</taxon>
    </lineage>
</organism>
<feature type="region of interest" description="Disordered" evidence="1">
    <location>
        <begin position="370"/>
        <end position="403"/>
    </location>
</feature>
<evidence type="ECO:0008006" key="4">
    <source>
        <dbReference type="Google" id="ProtNLM"/>
    </source>
</evidence>